<protein>
    <submittedName>
        <fullName evidence="2">DoxX family protein</fullName>
    </submittedName>
</protein>
<dbReference type="Proteomes" id="UP000290283">
    <property type="component" value="Unassembled WGS sequence"/>
</dbReference>
<dbReference type="AlphaFoldDB" id="A0A4Q1K671"/>
<keyword evidence="1" id="KW-0812">Transmembrane</keyword>
<evidence type="ECO:0000256" key="1">
    <source>
        <dbReference type="SAM" id="Phobius"/>
    </source>
</evidence>
<feature type="transmembrane region" description="Helical" evidence="1">
    <location>
        <begin position="97"/>
        <end position="115"/>
    </location>
</feature>
<evidence type="ECO:0000313" key="2">
    <source>
        <dbReference type="EMBL" id="RXR19336.1"/>
    </source>
</evidence>
<name>A0A4Q1K671_9FLAO</name>
<sequence>MKLATTIIRVLLGALLLFASLMFFLKLAPEPEVTGDFKAFNVGLVASKYIIPLAKGVELLCGISFITNKFVALANLVILPVSLNIFLINFFLSPESLPIAIFICFANLFLIYRYWDHYKGLIEP</sequence>
<feature type="transmembrane region" description="Helical" evidence="1">
    <location>
        <begin position="49"/>
        <end position="66"/>
    </location>
</feature>
<evidence type="ECO:0000313" key="3">
    <source>
        <dbReference type="Proteomes" id="UP000290283"/>
    </source>
</evidence>
<keyword evidence="3" id="KW-1185">Reference proteome</keyword>
<keyword evidence="1" id="KW-1133">Transmembrane helix</keyword>
<gene>
    <name evidence="2" type="ORF">EQG63_07805</name>
</gene>
<dbReference type="OrthoDB" id="8161897at2"/>
<feature type="transmembrane region" description="Helical" evidence="1">
    <location>
        <begin position="73"/>
        <end position="91"/>
    </location>
</feature>
<accession>A0A4Q1K671</accession>
<organism evidence="2 3">
    <name type="scientific">Flavobacterium amnicola</name>
    <dbReference type="NCBI Taxonomy" id="2506422"/>
    <lineage>
        <taxon>Bacteria</taxon>
        <taxon>Pseudomonadati</taxon>
        <taxon>Bacteroidota</taxon>
        <taxon>Flavobacteriia</taxon>
        <taxon>Flavobacteriales</taxon>
        <taxon>Flavobacteriaceae</taxon>
        <taxon>Flavobacterium</taxon>
    </lineage>
</organism>
<dbReference type="EMBL" id="SBKO01000002">
    <property type="protein sequence ID" value="RXR19336.1"/>
    <property type="molecule type" value="Genomic_DNA"/>
</dbReference>
<proteinExistence type="predicted"/>
<feature type="transmembrane region" description="Helical" evidence="1">
    <location>
        <begin position="7"/>
        <end position="29"/>
    </location>
</feature>
<keyword evidence="1" id="KW-0472">Membrane</keyword>
<reference evidence="3" key="1">
    <citation type="submission" date="2019-01" db="EMBL/GenBank/DDBJ databases">
        <title>Cytophagaceae bacterium strain CAR-16.</title>
        <authorList>
            <person name="Chen W.-M."/>
        </authorList>
    </citation>
    <scope>NUCLEOTIDE SEQUENCE [LARGE SCALE GENOMIC DNA]</scope>
    <source>
        <strain evidence="3">LLJ-11</strain>
    </source>
</reference>
<comment type="caution">
    <text evidence="2">The sequence shown here is derived from an EMBL/GenBank/DDBJ whole genome shotgun (WGS) entry which is preliminary data.</text>
</comment>